<reference evidence="1" key="1">
    <citation type="submission" date="2022-02" db="EMBL/GenBank/DDBJ databases">
        <title>Coral-associated bacteria.</title>
        <authorList>
            <person name="Tang K."/>
            <person name="Wang X."/>
        </authorList>
    </citation>
    <scope>NUCLEOTIDE SEQUENCE</scope>
    <source>
        <strain evidence="1">SCSIO 43006</strain>
    </source>
</reference>
<evidence type="ECO:0000313" key="1">
    <source>
        <dbReference type="EMBL" id="USD22634.1"/>
    </source>
</evidence>
<accession>A0ABY4VEK1</accession>
<dbReference type="RefSeq" id="WP_252084990.1">
    <property type="nucleotide sequence ID" value="NZ_CP092418.1"/>
</dbReference>
<evidence type="ECO:0000313" key="2">
    <source>
        <dbReference type="Proteomes" id="UP001055658"/>
    </source>
</evidence>
<dbReference type="Proteomes" id="UP001055658">
    <property type="component" value="Chromosome"/>
</dbReference>
<dbReference type="EMBL" id="CP092418">
    <property type="protein sequence ID" value="USD22634.1"/>
    <property type="molecule type" value="Genomic_DNA"/>
</dbReference>
<keyword evidence="2" id="KW-1185">Reference proteome</keyword>
<sequence length="145" mass="17192">MKLLPIILFLCSSTCYSWECAERDPPVYIEEFWNQRPRVIVAQVVSGKYDLKARDEYEYQLLVKHWLKGNLGRNLNIQSRDSLQLSISEKYIFPIKNSTVDFCELILPFSYSWLERFDIPVERARVEKLWSFQVTNPNDTQCSQC</sequence>
<gene>
    <name evidence="1" type="ORF">MJO52_05740</name>
</gene>
<organism evidence="1 2">
    <name type="scientific">Microbulbifer variabilis</name>
    <dbReference type="NCBI Taxonomy" id="266805"/>
    <lineage>
        <taxon>Bacteria</taxon>
        <taxon>Pseudomonadati</taxon>
        <taxon>Pseudomonadota</taxon>
        <taxon>Gammaproteobacteria</taxon>
        <taxon>Cellvibrionales</taxon>
        <taxon>Microbulbiferaceae</taxon>
        <taxon>Microbulbifer</taxon>
    </lineage>
</organism>
<name>A0ABY4VEK1_9GAMM</name>
<protein>
    <submittedName>
        <fullName evidence="1">Uncharacterized protein</fullName>
    </submittedName>
</protein>
<proteinExistence type="predicted"/>